<organism evidence="4 5">
    <name type="scientific">Ottowia pentelensis</name>
    <dbReference type="NCBI Taxonomy" id="511108"/>
    <lineage>
        <taxon>Bacteria</taxon>
        <taxon>Pseudomonadati</taxon>
        <taxon>Pseudomonadota</taxon>
        <taxon>Betaproteobacteria</taxon>
        <taxon>Burkholderiales</taxon>
        <taxon>Comamonadaceae</taxon>
        <taxon>Ottowia</taxon>
    </lineage>
</organism>
<comment type="caution">
    <text evidence="4">The sequence shown here is derived from an EMBL/GenBank/DDBJ whole genome shotgun (WGS) entry which is preliminary data.</text>
</comment>
<dbReference type="EMBL" id="JBHLTN010000007">
    <property type="protein sequence ID" value="MFC0591979.1"/>
    <property type="molecule type" value="Genomic_DNA"/>
</dbReference>
<protein>
    <submittedName>
        <fullName evidence="4">Tyrosine-type recombinase/integrase</fullName>
    </submittedName>
</protein>
<dbReference type="Pfam" id="PF00589">
    <property type="entry name" value="Phage_integrase"/>
    <property type="match status" value="1"/>
</dbReference>
<evidence type="ECO:0000313" key="4">
    <source>
        <dbReference type="EMBL" id="MFC0591979.1"/>
    </source>
</evidence>
<evidence type="ECO:0000259" key="3">
    <source>
        <dbReference type="PROSITE" id="PS51898"/>
    </source>
</evidence>
<dbReference type="RefSeq" id="WP_377542586.1">
    <property type="nucleotide sequence ID" value="NZ_JBHUHJ010000001.1"/>
</dbReference>
<keyword evidence="2" id="KW-0233">DNA recombination</keyword>
<dbReference type="InterPro" id="IPR013762">
    <property type="entry name" value="Integrase-like_cat_sf"/>
</dbReference>
<gene>
    <name evidence="4" type="ORF">ACFFGG_05350</name>
</gene>
<name>A0ABV6PQ63_9BURK</name>
<sequence>MMPSPRLRAMAAARVVTWLAARSVSGGASKSRRARSIPIVSSLRPWLAYLPLDVSAEGIKSGFRRAREKAGMPEVQFRDLRRSCGTLMRQHGVDLHTISRILGHSSVQVTERVYAHLSTQQMREGLEVLDGLHSGLHSERKTLRSL</sequence>
<dbReference type="PANTHER" id="PTHR30349">
    <property type="entry name" value="PHAGE INTEGRASE-RELATED"/>
    <property type="match status" value="1"/>
</dbReference>
<keyword evidence="1" id="KW-0229">DNA integration</keyword>
<dbReference type="InterPro" id="IPR050090">
    <property type="entry name" value="Tyrosine_recombinase_XerCD"/>
</dbReference>
<accession>A0ABV6PQ63</accession>
<dbReference type="Gene3D" id="1.10.443.10">
    <property type="entry name" value="Intergrase catalytic core"/>
    <property type="match status" value="1"/>
</dbReference>
<feature type="domain" description="Tyr recombinase" evidence="3">
    <location>
        <begin position="1"/>
        <end position="127"/>
    </location>
</feature>
<proteinExistence type="predicted"/>
<dbReference type="InterPro" id="IPR002104">
    <property type="entry name" value="Integrase_catalytic"/>
</dbReference>
<dbReference type="Proteomes" id="UP001589834">
    <property type="component" value="Unassembled WGS sequence"/>
</dbReference>
<keyword evidence="5" id="KW-1185">Reference proteome</keyword>
<dbReference type="PROSITE" id="PS51898">
    <property type="entry name" value="TYR_RECOMBINASE"/>
    <property type="match status" value="1"/>
</dbReference>
<evidence type="ECO:0000256" key="2">
    <source>
        <dbReference type="ARBA" id="ARBA00023172"/>
    </source>
</evidence>
<dbReference type="PANTHER" id="PTHR30349:SF64">
    <property type="entry name" value="PROPHAGE INTEGRASE INTD-RELATED"/>
    <property type="match status" value="1"/>
</dbReference>
<evidence type="ECO:0000256" key="1">
    <source>
        <dbReference type="ARBA" id="ARBA00022908"/>
    </source>
</evidence>
<evidence type="ECO:0000313" key="5">
    <source>
        <dbReference type="Proteomes" id="UP001589834"/>
    </source>
</evidence>
<dbReference type="SUPFAM" id="SSF56349">
    <property type="entry name" value="DNA breaking-rejoining enzymes"/>
    <property type="match status" value="1"/>
</dbReference>
<reference evidence="4 5" key="1">
    <citation type="submission" date="2024-09" db="EMBL/GenBank/DDBJ databases">
        <authorList>
            <person name="Sun Q."/>
            <person name="Mori K."/>
        </authorList>
    </citation>
    <scope>NUCLEOTIDE SEQUENCE [LARGE SCALE GENOMIC DNA]</scope>
    <source>
        <strain evidence="4 5">NCAIM B.02336</strain>
    </source>
</reference>
<dbReference type="InterPro" id="IPR011010">
    <property type="entry name" value="DNA_brk_join_enz"/>
</dbReference>